<feature type="compositionally biased region" description="Basic and acidic residues" evidence="1">
    <location>
        <begin position="27"/>
        <end position="36"/>
    </location>
</feature>
<comment type="caution">
    <text evidence="2">The sequence shown here is derived from an EMBL/GenBank/DDBJ whole genome shotgun (WGS) entry which is preliminary data.</text>
</comment>
<proteinExistence type="predicted"/>
<sequence>MTARKPRQPSTVTDEESVKKKIVPPADKSKMKEKSTKPTPSKKANKGKAIKVQKGKRFDCLVDEADEEPLPTFEPPVDDDEYNLQ</sequence>
<gene>
    <name evidence="2" type="ORF">Tci_881094</name>
</gene>
<protein>
    <submittedName>
        <fullName evidence="2">Uncharacterized protein</fullName>
    </submittedName>
</protein>
<feature type="non-terminal residue" evidence="2">
    <location>
        <position position="85"/>
    </location>
</feature>
<feature type="region of interest" description="Disordered" evidence="1">
    <location>
        <begin position="1"/>
        <end position="51"/>
    </location>
</feature>
<dbReference type="AlphaFoldDB" id="A0A699TF18"/>
<dbReference type="EMBL" id="BKCJ011243184">
    <property type="protein sequence ID" value="GFD09125.1"/>
    <property type="molecule type" value="Genomic_DNA"/>
</dbReference>
<feature type="region of interest" description="Disordered" evidence="1">
    <location>
        <begin position="63"/>
        <end position="85"/>
    </location>
</feature>
<reference evidence="2" key="1">
    <citation type="journal article" date="2019" name="Sci. Rep.">
        <title>Draft genome of Tanacetum cinerariifolium, the natural source of mosquito coil.</title>
        <authorList>
            <person name="Yamashiro T."/>
            <person name="Shiraishi A."/>
            <person name="Satake H."/>
            <person name="Nakayama K."/>
        </authorList>
    </citation>
    <scope>NUCLEOTIDE SEQUENCE</scope>
</reference>
<organism evidence="2">
    <name type="scientific">Tanacetum cinerariifolium</name>
    <name type="common">Dalmatian daisy</name>
    <name type="synonym">Chrysanthemum cinerariifolium</name>
    <dbReference type="NCBI Taxonomy" id="118510"/>
    <lineage>
        <taxon>Eukaryota</taxon>
        <taxon>Viridiplantae</taxon>
        <taxon>Streptophyta</taxon>
        <taxon>Embryophyta</taxon>
        <taxon>Tracheophyta</taxon>
        <taxon>Spermatophyta</taxon>
        <taxon>Magnoliopsida</taxon>
        <taxon>eudicotyledons</taxon>
        <taxon>Gunneridae</taxon>
        <taxon>Pentapetalae</taxon>
        <taxon>asterids</taxon>
        <taxon>campanulids</taxon>
        <taxon>Asterales</taxon>
        <taxon>Asteraceae</taxon>
        <taxon>Asteroideae</taxon>
        <taxon>Anthemideae</taxon>
        <taxon>Anthemidinae</taxon>
        <taxon>Tanacetum</taxon>
    </lineage>
</organism>
<feature type="compositionally biased region" description="Acidic residues" evidence="1">
    <location>
        <begin position="76"/>
        <end position="85"/>
    </location>
</feature>
<accession>A0A699TF18</accession>
<evidence type="ECO:0000256" key="1">
    <source>
        <dbReference type="SAM" id="MobiDB-lite"/>
    </source>
</evidence>
<evidence type="ECO:0000313" key="2">
    <source>
        <dbReference type="EMBL" id="GFD09125.1"/>
    </source>
</evidence>
<name>A0A699TF18_TANCI</name>